<proteinExistence type="predicted"/>
<reference evidence="2 3" key="2">
    <citation type="journal article" date="2016" name="Virology (Lond)">
        <title>Genomic characterization and comparison of seven Myoviridae bacteriophage infecting Bacillus thuringiensis.</title>
        <authorList>
            <person name="Sauder A.B."/>
            <person name="Quinn M.R."/>
            <person name="Brouillette A."/>
            <person name="Caruso S."/>
            <person name="Cresawn S."/>
            <person name="Erill I."/>
            <person name="Lewis L."/>
            <person name="Loesser-Casey K."/>
            <person name="Pate M."/>
            <person name="Scott C."/>
            <person name="Stockwell S."/>
            <person name="Temple L."/>
        </authorList>
    </citation>
    <scope>NUCLEOTIDE SEQUENCE [LARGE SCALE GENOMIC DNA]</scope>
</reference>
<accession>A0A075M0E6</accession>
<evidence type="ECO:0000313" key="2">
    <source>
        <dbReference type="EMBL" id="AIF72084.1"/>
    </source>
</evidence>
<sequence>MLRLTNLLTIFFLSLWTGFCIMSFYHSTFGELTEFKDTGRFLGIMGLGQLALIVYNLVELWKERHND</sequence>
<reference evidence="3" key="1">
    <citation type="submission" date="2014-09" db="EMBL/GenBank/DDBJ databases">
        <title>Genomic characterization and comparison of seven Myoviridae bacteriophage infecting Bacillus thuringiensis.</title>
        <authorList>
            <person name="Sauder A.B."/>
            <person name="McKenzie Q.R."/>
            <person name="Temple L.M."/>
            <person name="Alexis B.K."/>
            <person name="Al-Atrache Z."/>
            <person name="Lewis L.O."/>
            <person name="Loesser-Casey K.E."/>
            <person name="Mitchell K.J."/>
        </authorList>
    </citation>
    <scope>NUCLEOTIDE SEQUENCE [LARGE SCALE GENOMIC DNA]</scope>
</reference>
<dbReference type="KEGG" id="vg:20283195"/>
<protein>
    <submittedName>
        <fullName evidence="2">Uncharacterized protein</fullName>
    </submittedName>
</protein>
<dbReference type="RefSeq" id="YP_009055973.1">
    <property type="nucleotide sequence ID" value="NC_024788.1"/>
</dbReference>
<evidence type="ECO:0000313" key="3">
    <source>
        <dbReference type="Proteomes" id="UP000028561"/>
    </source>
</evidence>
<dbReference type="GeneID" id="20283195"/>
<keyword evidence="1" id="KW-0812">Transmembrane</keyword>
<name>A0A075M0E6_9CAUD</name>
<organism evidence="2 3">
    <name type="scientific">Bacillus phage Riley</name>
    <dbReference type="NCBI Taxonomy" id="1486662"/>
    <lineage>
        <taxon>Viruses</taxon>
        <taxon>Duplodnaviria</taxon>
        <taxon>Heunggongvirae</taxon>
        <taxon>Uroviricota</taxon>
        <taxon>Caudoviricetes</taxon>
        <taxon>Herelleviridae</taxon>
        <taxon>Bastillevirinae</taxon>
        <taxon>Bequatrovirus</taxon>
        <taxon>Bequatrovirus riley</taxon>
    </lineage>
</organism>
<dbReference type="Proteomes" id="UP000028561">
    <property type="component" value="Segment"/>
</dbReference>
<dbReference type="EMBL" id="KJ489402">
    <property type="protein sequence ID" value="AIF72084.1"/>
    <property type="molecule type" value="Genomic_DNA"/>
</dbReference>
<evidence type="ECO:0000256" key="1">
    <source>
        <dbReference type="SAM" id="Phobius"/>
    </source>
</evidence>
<feature type="transmembrane region" description="Helical" evidence="1">
    <location>
        <begin position="7"/>
        <end position="26"/>
    </location>
</feature>
<feature type="transmembrane region" description="Helical" evidence="1">
    <location>
        <begin position="38"/>
        <end position="58"/>
    </location>
</feature>
<keyword evidence="3" id="KW-1185">Reference proteome</keyword>
<keyword evidence="1" id="KW-0472">Membrane</keyword>
<keyword evidence="1" id="KW-1133">Transmembrane helix</keyword>